<dbReference type="EMBL" id="JAFBDQ010000001">
    <property type="protein sequence ID" value="MBM7555493.1"/>
    <property type="molecule type" value="Genomic_DNA"/>
</dbReference>
<evidence type="ECO:0000256" key="1">
    <source>
        <dbReference type="SAM" id="MobiDB-lite"/>
    </source>
</evidence>
<evidence type="ECO:0000313" key="2">
    <source>
        <dbReference type="EMBL" id="MBM7555493.1"/>
    </source>
</evidence>
<comment type="caution">
    <text evidence="2">The sequence shown here is derived from an EMBL/GenBank/DDBJ whole genome shotgun (WGS) entry which is preliminary data.</text>
</comment>
<feature type="compositionally biased region" description="Basic residues" evidence="1">
    <location>
        <begin position="24"/>
        <end position="37"/>
    </location>
</feature>
<dbReference type="Proteomes" id="UP000774000">
    <property type="component" value="Unassembled WGS sequence"/>
</dbReference>
<proteinExistence type="predicted"/>
<keyword evidence="3" id="KW-1185">Reference proteome</keyword>
<gene>
    <name evidence="2" type="ORF">JOC47_000317</name>
</gene>
<evidence type="ECO:0000313" key="3">
    <source>
        <dbReference type="Proteomes" id="UP000774000"/>
    </source>
</evidence>
<protein>
    <submittedName>
        <fullName evidence="2">Uncharacterized protein</fullName>
    </submittedName>
</protein>
<sequence length="208" mass="24580">MADYDIEKVKRLSKAPKTDYFKNPNKKQKQKKQKKKTTTSFWDVPSQYTTDDNSDLNYDYLELEKKLKVATKQWGVENISKQIIELIKNYYHKFKQDNPNNNNFTLLETFYPLAETALKKGYQQTQNVLPPLPQDIKKLILATYSQSIEKLKVWRENKLSQIQEETTEKTVEPPPVEKLSKDISNLMIEQGIYLEEQKVHHPIINTKR</sequence>
<accession>A0A938XN97</accession>
<feature type="region of interest" description="Disordered" evidence="1">
    <location>
        <begin position="17"/>
        <end position="38"/>
    </location>
</feature>
<organism evidence="2 3">
    <name type="scientific">Halanaerobacter jeridensis</name>
    <dbReference type="NCBI Taxonomy" id="706427"/>
    <lineage>
        <taxon>Bacteria</taxon>
        <taxon>Bacillati</taxon>
        <taxon>Bacillota</taxon>
        <taxon>Clostridia</taxon>
        <taxon>Halanaerobiales</taxon>
        <taxon>Halobacteroidaceae</taxon>
        <taxon>Halanaerobacter</taxon>
    </lineage>
</organism>
<name>A0A938XN97_9FIRM</name>
<dbReference type="RefSeq" id="WP_204700200.1">
    <property type="nucleotide sequence ID" value="NZ_JAFBDQ010000001.1"/>
</dbReference>
<dbReference type="AlphaFoldDB" id="A0A938XN97"/>
<reference evidence="2" key="1">
    <citation type="submission" date="2021-01" db="EMBL/GenBank/DDBJ databases">
        <title>Genomic Encyclopedia of Type Strains, Phase IV (KMG-IV): sequencing the most valuable type-strain genomes for metagenomic binning, comparative biology and taxonomic classification.</title>
        <authorList>
            <person name="Goeker M."/>
        </authorList>
    </citation>
    <scope>NUCLEOTIDE SEQUENCE</scope>
    <source>
        <strain evidence="2">DSM 23230</strain>
    </source>
</reference>
<dbReference type="Gene3D" id="1.10.132.90">
    <property type="match status" value="1"/>
</dbReference>